<dbReference type="EMBL" id="CM016560">
    <property type="protein sequence ID" value="TKV93802.1"/>
    <property type="molecule type" value="Genomic_DNA"/>
</dbReference>
<gene>
    <name evidence="1" type="ORF">SEVIR_9G253032v2</name>
</gene>
<evidence type="ECO:0000313" key="1">
    <source>
        <dbReference type="EMBL" id="TKV93802.1"/>
    </source>
</evidence>
<sequence>MEWWEWVLSAASLSTVYGYVPVSFNEEVSLLHLKFQASSAWSMRW</sequence>
<keyword evidence="2" id="KW-1185">Reference proteome</keyword>
<evidence type="ECO:0000313" key="2">
    <source>
        <dbReference type="Proteomes" id="UP000298652"/>
    </source>
</evidence>
<accession>A0A4U6T1T3</accession>
<name>A0A4U6T1T3_SETVI</name>
<organism evidence="1 2">
    <name type="scientific">Setaria viridis</name>
    <name type="common">Green bristlegrass</name>
    <name type="synonym">Setaria italica subsp. viridis</name>
    <dbReference type="NCBI Taxonomy" id="4556"/>
    <lineage>
        <taxon>Eukaryota</taxon>
        <taxon>Viridiplantae</taxon>
        <taxon>Streptophyta</taxon>
        <taxon>Embryophyta</taxon>
        <taxon>Tracheophyta</taxon>
        <taxon>Spermatophyta</taxon>
        <taxon>Magnoliopsida</taxon>
        <taxon>Liliopsida</taxon>
        <taxon>Poales</taxon>
        <taxon>Poaceae</taxon>
        <taxon>PACMAD clade</taxon>
        <taxon>Panicoideae</taxon>
        <taxon>Panicodae</taxon>
        <taxon>Paniceae</taxon>
        <taxon>Cenchrinae</taxon>
        <taxon>Setaria</taxon>
    </lineage>
</organism>
<proteinExistence type="predicted"/>
<protein>
    <submittedName>
        <fullName evidence="1">Uncharacterized protein</fullName>
    </submittedName>
</protein>
<reference evidence="1" key="1">
    <citation type="submission" date="2019-03" db="EMBL/GenBank/DDBJ databases">
        <title>WGS assembly of Setaria viridis.</title>
        <authorList>
            <person name="Huang P."/>
            <person name="Jenkins J."/>
            <person name="Grimwood J."/>
            <person name="Barry K."/>
            <person name="Healey A."/>
            <person name="Mamidi S."/>
            <person name="Sreedasyam A."/>
            <person name="Shu S."/>
            <person name="Feldman M."/>
            <person name="Wu J."/>
            <person name="Yu Y."/>
            <person name="Chen C."/>
            <person name="Johnson J."/>
            <person name="Rokhsar D."/>
            <person name="Baxter I."/>
            <person name="Schmutz J."/>
            <person name="Brutnell T."/>
            <person name="Kellogg E."/>
        </authorList>
    </citation>
    <scope>NUCLEOTIDE SEQUENCE [LARGE SCALE GENOMIC DNA]</scope>
</reference>
<dbReference type="AlphaFoldDB" id="A0A4U6T1T3"/>
<dbReference type="Gramene" id="TKV93802">
    <property type="protein sequence ID" value="TKV93802"/>
    <property type="gene ID" value="SEVIR_9G253032v2"/>
</dbReference>
<dbReference type="Proteomes" id="UP000298652">
    <property type="component" value="Chromosome 9"/>
</dbReference>